<keyword evidence="1" id="KW-1133">Transmembrane helix</keyword>
<dbReference type="PROSITE" id="PS00409">
    <property type="entry name" value="PROKAR_NTER_METHYL"/>
    <property type="match status" value="1"/>
</dbReference>
<proteinExistence type="predicted"/>
<dbReference type="EMBL" id="PVLR01000015">
    <property type="protein sequence ID" value="PRD69483.1"/>
    <property type="molecule type" value="Genomic_DNA"/>
</dbReference>
<evidence type="ECO:0008006" key="4">
    <source>
        <dbReference type="Google" id="ProtNLM"/>
    </source>
</evidence>
<feature type="transmembrane region" description="Helical" evidence="1">
    <location>
        <begin position="12"/>
        <end position="34"/>
    </location>
</feature>
<name>A0A2S9KGA3_9BURK</name>
<dbReference type="InterPro" id="IPR012902">
    <property type="entry name" value="N_methyl_site"/>
</dbReference>
<sequence length="349" mass="37432">MKLRRHARGLTLVELLVSISIGLVVVGALVALYLSTARSYRQLEALSQLQSNARYVFEIMGYDIRMAGNMTCQIPGQANPSNFINNYAAQWWSNTDRPLFGQDETADSNAVGDANFPQTAPGGYGPNALRGDTLIVLRANADDTAPGVVSSYSTGSTNPIALSSGSFNIGSLLLLTDCQTTASLFQMTGNTGGIQHSTALTTGSSQDMTGAKLLPLSANAYYLRNSGRKYSRSNSLIPSLYRQTLTTSSNAPATSAEELVSGVTDLQILYGMGTPNADGTLVISAYVEARNVTDWTRVLAVRVTVMLESQDDNVSTASSSFTLGNGTVITDRRLRRSYTMTFGLRKRLS</sequence>
<dbReference type="InterPro" id="IPR032092">
    <property type="entry name" value="PilW"/>
</dbReference>
<evidence type="ECO:0000313" key="3">
    <source>
        <dbReference type="Proteomes" id="UP000238326"/>
    </source>
</evidence>
<evidence type="ECO:0000256" key="1">
    <source>
        <dbReference type="SAM" id="Phobius"/>
    </source>
</evidence>
<evidence type="ECO:0000313" key="2">
    <source>
        <dbReference type="EMBL" id="PRD69483.1"/>
    </source>
</evidence>
<dbReference type="Proteomes" id="UP000238326">
    <property type="component" value="Unassembled WGS sequence"/>
</dbReference>
<dbReference type="OrthoDB" id="5496259at2"/>
<keyword evidence="1" id="KW-0472">Membrane</keyword>
<keyword evidence="1" id="KW-0812">Transmembrane</keyword>
<dbReference type="GO" id="GO:0043683">
    <property type="term" value="P:type IV pilus assembly"/>
    <property type="evidence" value="ECO:0007669"/>
    <property type="project" value="InterPro"/>
</dbReference>
<reference evidence="2 3" key="1">
    <citation type="submission" date="2018-03" db="EMBL/GenBank/DDBJ databases">
        <title>Comparative genomics illustrates the genes involved in a hyperalkaliphilic mechanisms of Serpentinomonas isolated from highly-alkaline calcium-rich serpentinized springs.</title>
        <authorList>
            <person name="Suzuki S."/>
            <person name="Ishii S."/>
            <person name="Walworth N."/>
            <person name="Bird L."/>
            <person name="Kuenen J.G."/>
            <person name="Nealson K.H."/>
        </authorList>
    </citation>
    <scope>NUCLEOTIDE SEQUENCE [LARGE SCALE GENOMIC DNA]</scope>
    <source>
        <strain evidence="2 3">83</strain>
    </source>
</reference>
<dbReference type="Pfam" id="PF16074">
    <property type="entry name" value="PilW"/>
    <property type="match status" value="1"/>
</dbReference>
<dbReference type="Pfam" id="PF07963">
    <property type="entry name" value="N_methyl"/>
    <property type="match status" value="1"/>
</dbReference>
<organism evidence="2 3">
    <name type="scientific">Malikia spinosa</name>
    <dbReference type="NCBI Taxonomy" id="86180"/>
    <lineage>
        <taxon>Bacteria</taxon>
        <taxon>Pseudomonadati</taxon>
        <taxon>Pseudomonadota</taxon>
        <taxon>Betaproteobacteria</taxon>
        <taxon>Burkholderiales</taxon>
        <taxon>Comamonadaceae</taxon>
        <taxon>Malikia</taxon>
    </lineage>
</organism>
<gene>
    <name evidence="2" type="ORF">C6P61_05965</name>
</gene>
<accession>A0A2S9KGA3</accession>
<comment type="caution">
    <text evidence="2">The sequence shown here is derived from an EMBL/GenBank/DDBJ whole genome shotgun (WGS) entry which is preliminary data.</text>
</comment>
<dbReference type="RefSeq" id="WP_105729060.1">
    <property type="nucleotide sequence ID" value="NZ_PVLR01000015.1"/>
</dbReference>
<keyword evidence="3" id="KW-1185">Reference proteome</keyword>
<dbReference type="AlphaFoldDB" id="A0A2S9KGA3"/>
<protein>
    <recommendedName>
        <fullName evidence="4">Prepilin-type N-terminal cleavage/methylation domain-containing protein</fullName>
    </recommendedName>
</protein>